<keyword evidence="2" id="KW-1185">Reference proteome</keyword>
<evidence type="ECO:0000313" key="2">
    <source>
        <dbReference type="Proteomes" id="UP000319908"/>
    </source>
</evidence>
<protein>
    <submittedName>
        <fullName evidence="1">Uncharacterized protein</fullName>
    </submittedName>
</protein>
<gene>
    <name evidence="1" type="ORF">Poly21_08120</name>
</gene>
<proteinExistence type="predicted"/>
<comment type="caution">
    <text evidence="1">The sequence shown here is derived from an EMBL/GenBank/DDBJ whole genome shotgun (WGS) entry which is preliminary data.</text>
</comment>
<organism evidence="1 2">
    <name type="scientific">Allorhodopirellula heiligendammensis</name>
    <dbReference type="NCBI Taxonomy" id="2714739"/>
    <lineage>
        <taxon>Bacteria</taxon>
        <taxon>Pseudomonadati</taxon>
        <taxon>Planctomycetota</taxon>
        <taxon>Planctomycetia</taxon>
        <taxon>Pirellulales</taxon>
        <taxon>Pirellulaceae</taxon>
        <taxon>Allorhodopirellula</taxon>
    </lineage>
</organism>
<sequence length="34" mass="3734">MSAMGVLMVSGIIMRMRRLTGGWRMMMVATVATS</sequence>
<evidence type="ECO:0000313" key="1">
    <source>
        <dbReference type="EMBL" id="TWU18648.1"/>
    </source>
</evidence>
<reference evidence="1 2" key="1">
    <citation type="journal article" date="2020" name="Antonie Van Leeuwenhoek">
        <title>Rhodopirellula heiligendammensis sp. nov., Rhodopirellula pilleata sp. nov., and Rhodopirellula solitaria sp. nov. isolated from natural or artificial marine surfaces in Northern Germany and California, USA, and emended description of the genus Rhodopirellula.</title>
        <authorList>
            <person name="Kallscheuer N."/>
            <person name="Wiegand S."/>
            <person name="Jogler M."/>
            <person name="Boedeker C."/>
            <person name="Peeters S.H."/>
            <person name="Rast P."/>
            <person name="Heuer A."/>
            <person name="Jetten M.S.M."/>
            <person name="Rohde M."/>
            <person name="Jogler C."/>
        </authorList>
    </citation>
    <scope>NUCLEOTIDE SEQUENCE [LARGE SCALE GENOMIC DNA]</scope>
    <source>
        <strain evidence="1 2">Poly21</strain>
    </source>
</reference>
<name>A0A5C6C3C9_9BACT</name>
<dbReference type="EMBL" id="SJPU01000001">
    <property type="protein sequence ID" value="TWU18648.1"/>
    <property type="molecule type" value="Genomic_DNA"/>
</dbReference>
<dbReference type="AlphaFoldDB" id="A0A5C6C3C9"/>
<dbReference type="Proteomes" id="UP000319908">
    <property type="component" value="Unassembled WGS sequence"/>
</dbReference>
<accession>A0A5C6C3C9</accession>